<accession>A0A0A9FFA1</accession>
<reference evidence="1" key="2">
    <citation type="journal article" date="2015" name="Data Brief">
        <title>Shoot transcriptome of the giant reed, Arundo donax.</title>
        <authorList>
            <person name="Barrero R.A."/>
            <person name="Guerrero F.D."/>
            <person name="Moolhuijzen P."/>
            <person name="Goolsby J.A."/>
            <person name="Tidwell J."/>
            <person name="Bellgard S.E."/>
            <person name="Bellgard M.I."/>
        </authorList>
    </citation>
    <scope>NUCLEOTIDE SEQUENCE</scope>
    <source>
        <tissue evidence="1">Shoot tissue taken approximately 20 cm above the soil surface</tissue>
    </source>
</reference>
<organism evidence="1">
    <name type="scientific">Arundo donax</name>
    <name type="common">Giant reed</name>
    <name type="synonym">Donax arundinaceus</name>
    <dbReference type="NCBI Taxonomy" id="35708"/>
    <lineage>
        <taxon>Eukaryota</taxon>
        <taxon>Viridiplantae</taxon>
        <taxon>Streptophyta</taxon>
        <taxon>Embryophyta</taxon>
        <taxon>Tracheophyta</taxon>
        <taxon>Spermatophyta</taxon>
        <taxon>Magnoliopsida</taxon>
        <taxon>Liliopsida</taxon>
        <taxon>Poales</taxon>
        <taxon>Poaceae</taxon>
        <taxon>PACMAD clade</taxon>
        <taxon>Arundinoideae</taxon>
        <taxon>Arundineae</taxon>
        <taxon>Arundo</taxon>
    </lineage>
</organism>
<name>A0A0A9FFA1_ARUDO</name>
<dbReference type="EMBL" id="GBRH01186196">
    <property type="protein sequence ID" value="JAE11700.1"/>
    <property type="molecule type" value="Transcribed_RNA"/>
</dbReference>
<dbReference type="AlphaFoldDB" id="A0A0A9FFA1"/>
<reference evidence="1" key="1">
    <citation type="submission" date="2014-09" db="EMBL/GenBank/DDBJ databases">
        <authorList>
            <person name="Magalhaes I.L.F."/>
            <person name="Oliveira U."/>
            <person name="Santos F.R."/>
            <person name="Vidigal T.H.D.A."/>
            <person name="Brescovit A.D."/>
            <person name="Santos A.J."/>
        </authorList>
    </citation>
    <scope>NUCLEOTIDE SEQUENCE</scope>
    <source>
        <tissue evidence="1">Shoot tissue taken approximately 20 cm above the soil surface</tissue>
    </source>
</reference>
<proteinExistence type="predicted"/>
<sequence>MIILVRAVIIHITVIIKSTEVIVNVLLLSNCFYKRL</sequence>
<protein>
    <submittedName>
        <fullName evidence="1">Uncharacterized protein</fullName>
    </submittedName>
</protein>
<evidence type="ECO:0000313" key="1">
    <source>
        <dbReference type="EMBL" id="JAE11700.1"/>
    </source>
</evidence>